<name>A0A498IPA1_MALDO</name>
<reference evidence="2 3" key="1">
    <citation type="submission" date="2018-10" db="EMBL/GenBank/DDBJ databases">
        <title>A high-quality apple genome assembly.</title>
        <authorList>
            <person name="Hu J."/>
        </authorList>
    </citation>
    <scope>NUCLEOTIDE SEQUENCE [LARGE SCALE GENOMIC DNA]</scope>
    <source>
        <strain evidence="3">cv. HFTH1</strain>
        <tissue evidence="2">Young leaf</tissue>
    </source>
</reference>
<feature type="region of interest" description="Disordered" evidence="1">
    <location>
        <begin position="54"/>
        <end position="75"/>
    </location>
</feature>
<evidence type="ECO:0000313" key="3">
    <source>
        <dbReference type="Proteomes" id="UP000290289"/>
    </source>
</evidence>
<sequence>MHYHLFLVSKQLRWLIALEKERVHGNDAIIDPCSNHPIQNPTWVNTEIARLPLDPKTAKGASKPEKKKRKKPEEVIPKVVHFKVSKKRAKSASSSDSHQGKVSKTVDLISLVEEHFQQLLITGGNEGKNLLLKELGALSEAYRRKNLLLQHIIKRCRSSNSNCNIKALKFEHSFN</sequence>
<evidence type="ECO:0000313" key="2">
    <source>
        <dbReference type="EMBL" id="RXH83301.1"/>
    </source>
</evidence>
<dbReference type="EMBL" id="RDQH01000337">
    <property type="protein sequence ID" value="RXH83301.1"/>
    <property type="molecule type" value="Genomic_DNA"/>
</dbReference>
<keyword evidence="3" id="KW-1185">Reference proteome</keyword>
<comment type="caution">
    <text evidence="2">The sequence shown here is derived from an EMBL/GenBank/DDBJ whole genome shotgun (WGS) entry which is preliminary data.</text>
</comment>
<organism evidence="2 3">
    <name type="scientific">Malus domestica</name>
    <name type="common">Apple</name>
    <name type="synonym">Pyrus malus</name>
    <dbReference type="NCBI Taxonomy" id="3750"/>
    <lineage>
        <taxon>Eukaryota</taxon>
        <taxon>Viridiplantae</taxon>
        <taxon>Streptophyta</taxon>
        <taxon>Embryophyta</taxon>
        <taxon>Tracheophyta</taxon>
        <taxon>Spermatophyta</taxon>
        <taxon>Magnoliopsida</taxon>
        <taxon>eudicotyledons</taxon>
        <taxon>Gunneridae</taxon>
        <taxon>Pentapetalae</taxon>
        <taxon>rosids</taxon>
        <taxon>fabids</taxon>
        <taxon>Rosales</taxon>
        <taxon>Rosaceae</taxon>
        <taxon>Amygdaloideae</taxon>
        <taxon>Maleae</taxon>
        <taxon>Malus</taxon>
    </lineage>
</organism>
<gene>
    <name evidence="2" type="ORF">DVH24_005554</name>
</gene>
<dbReference type="AlphaFoldDB" id="A0A498IPA1"/>
<proteinExistence type="predicted"/>
<accession>A0A498IPA1</accession>
<evidence type="ECO:0000256" key="1">
    <source>
        <dbReference type="SAM" id="MobiDB-lite"/>
    </source>
</evidence>
<dbReference type="Proteomes" id="UP000290289">
    <property type="component" value="Chromosome 11"/>
</dbReference>
<protein>
    <submittedName>
        <fullName evidence="2">Uncharacterized protein</fullName>
    </submittedName>
</protein>